<sequence>MKSFPACFNAYRPLTALGMVALLLPSLGTGCSSHADKPDVSAMAQGPYVAGAREGVYLRASFDSDPSMYIGRFISPGVSPDEIDENRGVQTSCSQYITYREVNAAGQFDEYYQSSSSVKASLGLQAPAISAAPSGDASVGNERTTNVRVRYNLKKKLVAHIEDFDAYNTCCESSADACSGQYIGEFWSGEGTLFQNTGRSTDVDVSAKGGPELGGTAYQVGGDVEIADGWAWRRAITFEDVYFAFRVVDAEITGCGWVDRPPQSDEGQYFVGISPPAATGDMARTMAMRNARTQVVQYLGEAIVSESITRASLQGYLEDEQVVATAAEGIASRVKDERYCPAETVESPEGLKYIARVLAFFPYGEEERARREMVKSIADQTGDQEVQALEDELAADATDESADATGEEGATGEEVAP</sequence>
<evidence type="ECO:0000256" key="1">
    <source>
        <dbReference type="SAM" id="MobiDB-lite"/>
    </source>
</evidence>
<dbReference type="AlphaFoldDB" id="A0A328C5B6"/>
<evidence type="ECO:0000313" key="3">
    <source>
        <dbReference type="EMBL" id="RAL22761.1"/>
    </source>
</evidence>
<organism evidence="3 4">
    <name type="scientific">Lujinxingia litoralis</name>
    <dbReference type="NCBI Taxonomy" id="2211119"/>
    <lineage>
        <taxon>Bacteria</taxon>
        <taxon>Deltaproteobacteria</taxon>
        <taxon>Bradymonadales</taxon>
        <taxon>Lujinxingiaceae</taxon>
        <taxon>Lujinxingia</taxon>
    </lineage>
</organism>
<evidence type="ECO:0000313" key="4">
    <source>
        <dbReference type="Proteomes" id="UP000249169"/>
    </source>
</evidence>
<protein>
    <submittedName>
        <fullName evidence="3">Uncharacterized protein</fullName>
    </submittedName>
</protein>
<feature type="region of interest" description="Disordered" evidence="1">
    <location>
        <begin position="377"/>
        <end position="417"/>
    </location>
</feature>
<feature type="compositionally biased region" description="Acidic residues" evidence="1">
    <location>
        <begin position="388"/>
        <end position="406"/>
    </location>
</feature>
<dbReference type="EMBL" id="QHKO01000003">
    <property type="protein sequence ID" value="RAL22761.1"/>
    <property type="molecule type" value="Genomic_DNA"/>
</dbReference>
<feature type="compositionally biased region" description="Low complexity" evidence="1">
    <location>
        <begin position="407"/>
        <end position="417"/>
    </location>
</feature>
<dbReference type="Proteomes" id="UP000249169">
    <property type="component" value="Unassembled WGS sequence"/>
</dbReference>
<accession>A0A328C5B6</accession>
<dbReference type="OrthoDB" id="5486908at2"/>
<reference evidence="3 4" key="1">
    <citation type="submission" date="2018-05" db="EMBL/GenBank/DDBJ databases">
        <title>Lujinxingia marina gen. nov. sp. nov., a new facultative anaerobic member of the class Deltaproteobacteria, and proposal of Lujinxingaceae fam. nov.</title>
        <authorList>
            <person name="Li C.-M."/>
        </authorList>
    </citation>
    <scope>NUCLEOTIDE SEQUENCE [LARGE SCALE GENOMIC DNA]</scope>
    <source>
        <strain evidence="3 4">B210</strain>
    </source>
</reference>
<evidence type="ECO:0000256" key="2">
    <source>
        <dbReference type="SAM" id="SignalP"/>
    </source>
</evidence>
<name>A0A328C5B6_9DELT</name>
<feature type="chain" id="PRO_5016287657" evidence="2">
    <location>
        <begin position="36"/>
        <end position="417"/>
    </location>
</feature>
<dbReference type="RefSeq" id="WP_111729289.1">
    <property type="nucleotide sequence ID" value="NZ_QHKO01000003.1"/>
</dbReference>
<gene>
    <name evidence="3" type="ORF">DL240_07630</name>
</gene>
<keyword evidence="2" id="KW-0732">Signal</keyword>
<proteinExistence type="predicted"/>
<comment type="caution">
    <text evidence="3">The sequence shown here is derived from an EMBL/GenBank/DDBJ whole genome shotgun (WGS) entry which is preliminary data.</text>
</comment>
<feature type="signal peptide" evidence="2">
    <location>
        <begin position="1"/>
        <end position="35"/>
    </location>
</feature>
<dbReference type="PROSITE" id="PS51257">
    <property type="entry name" value="PROKAR_LIPOPROTEIN"/>
    <property type="match status" value="1"/>
</dbReference>
<keyword evidence="4" id="KW-1185">Reference proteome</keyword>